<dbReference type="Gene3D" id="3.90.70.10">
    <property type="entry name" value="Cysteine proteinases"/>
    <property type="match status" value="1"/>
</dbReference>
<evidence type="ECO:0000256" key="4">
    <source>
        <dbReference type="ARBA" id="ARBA00022670"/>
    </source>
</evidence>
<dbReference type="Gene3D" id="3.40.250.10">
    <property type="entry name" value="Rhodanese-like domain"/>
    <property type="match status" value="1"/>
</dbReference>
<dbReference type="Proteomes" id="UP000245768">
    <property type="component" value="Unassembled WGS sequence"/>
</dbReference>
<reference evidence="10" key="1">
    <citation type="journal article" date="2018" name="Mol. Biol. Evol.">
        <title>Broad Genomic Sampling Reveals a Smut Pathogenic Ancestry of the Fungal Clade Ustilaginomycotina.</title>
        <authorList>
            <person name="Kijpornyongpan T."/>
            <person name="Mondo S.J."/>
            <person name="Barry K."/>
            <person name="Sandor L."/>
            <person name="Lee J."/>
            <person name="Lipzen A."/>
            <person name="Pangilinan J."/>
            <person name="LaButti K."/>
            <person name="Hainaut M."/>
            <person name="Henrissat B."/>
            <person name="Grigoriev I.V."/>
            <person name="Spatafora J.W."/>
            <person name="Aime M.C."/>
        </authorList>
    </citation>
    <scope>NUCLEOTIDE SEQUENCE [LARGE SCALE GENOMIC DNA]</scope>
    <source>
        <strain evidence="10">MCA 4198</strain>
    </source>
</reference>
<sequence>MVANGSSGGGGGAILGPPPSSEGLAALLSASTSDNASPHTEPSTSSSSSSRPPRLSPTKASSLAPSPTKPGNGSGSGSGSGSRSNSSSSGTTKDAALLSSSHPHNLRKLARTGLEPSFSVKSYIGAASALLEKAKSDDAQGLAEQAFVNYLKSANVASSITKHVEWEKTIQQRGPAFYRYQDFMKNVPDIIQRANRLEELLIAREAARAEEAKSAVLMQASRQRQGSGQGQELGLGLGQEQGQTINQGRRPQEEDIDDVQGGGTDAADVAGFPAAAIPGHSPSPPASPALETETPRAATPTLSSSALATTTTTTSGSGGTKAGQAPATLADRLSVLRMSGLPSPAAAAAAAGARDDRKRDTMASIARRASVSAQATGANDGIDGGEDHLPPPPESPHRAPPELPAGLDDQQGQQHQQQQARNDGVPTESYFQRTYPALDDFESALGHPASSTGLPTPSDGLPPALKSPARPLPTPPIPSSSSSSSSLATAAGPSSTAAPEQALRHDDAQSWSLPQRTLVSVEELFTLLNPGFDTLVDAQGNKRMVRKTTSRILVADVRPRREYREMRVKGPDSFCIDPSSLVAGMSVQGIRHAMGSEGELAAFDARDSYDVVVLLDRDSRGYLGSSGHLGSSSMSQQQQQEQHDATQVKGAQLNLELLYRALTANSKTPVALLVGGIDRWARKVGDMGLVGEGIHVNGTSSSPSTSSGRTSPTQQRVAVAATQDEELKRARRQGIYVADGPSMPARAYQSTSGQRPASTVGYALPSPLPRSLRPGEIMPSSVSRPTMASFDYPQLRGGPAPPPPAVNGTSSRGSSSTATATSSTAATAAAGQGRTQSMDLARRPLVPPPGGAPIASTTTPRTASYTTPGARQTQRADVRIGLTGLKNVGNSCYMNSTLQCLSATIPLARFLLEGSYKRAINHVNPLGTQGALAEAFAQLVRVMWSEQYTFVSPVTFREAITRFAPAFRGYDQHDAQEFLAFLLDGLHEDLNYVKQKPPPVDMTPGRELELETLPQQVASVKEWAIYRERNDSLIVDWFQGQFRNKLTCLTCGKTSTTYNAFMYLSLPIPATTRGQPRVTLTQCLDAFTRDEILDKADAWHCPRCKKPRKASKRLSISRLPQVLLIHLKRFSFKGPFTDKITAHVQVPTTNLDLTNYMPPPLPPGAIPKGAPVSASQQPPYVYDLYACVHHFGSLTGGHYTATIRTQGEAGPEWMYCDDSRVMKSDDRQINSPSPYLLFYFRRGR</sequence>
<dbReference type="GO" id="GO:0016579">
    <property type="term" value="P:protein deubiquitination"/>
    <property type="evidence" value="ECO:0007669"/>
    <property type="project" value="InterPro"/>
</dbReference>
<keyword evidence="6" id="KW-0378">Hydrolase</keyword>
<evidence type="ECO:0000256" key="5">
    <source>
        <dbReference type="ARBA" id="ARBA00022786"/>
    </source>
</evidence>
<feature type="compositionally biased region" description="Basic and acidic residues" evidence="8">
    <location>
        <begin position="385"/>
        <end position="400"/>
    </location>
</feature>
<dbReference type="GO" id="GO:0004843">
    <property type="term" value="F:cysteine-type deubiquitinase activity"/>
    <property type="evidence" value="ECO:0007669"/>
    <property type="project" value="UniProtKB-EC"/>
</dbReference>
<dbReference type="PROSITE" id="PS00972">
    <property type="entry name" value="USP_1"/>
    <property type="match status" value="1"/>
</dbReference>
<keyword evidence="5" id="KW-0833">Ubl conjugation pathway</keyword>
<feature type="domain" description="USP" evidence="9">
    <location>
        <begin position="883"/>
        <end position="1242"/>
    </location>
</feature>
<dbReference type="InParanoid" id="A0A316YHR5"/>
<accession>A0A316YHR5</accession>
<dbReference type="Gene3D" id="1.20.58.80">
    <property type="entry name" value="Phosphotransferase system, lactose/cellobiose-type IIA subunit"/>
    <property type="match status" value="1"/>
</dbReference>
<dbReference type="EMBL" id="KZ819638">
    <property type="protein sequence ID" value="PWN88701.1"/>
    <property type="molecule type" value="Genomic_DNA"/>
</dbReference>
<protein>
    <recommendedName>
        <fullName evidence="3">ubiquitinyl hydrolase 1</fullName>
        <ecNumber evidence="3">3.4.19.12</ecNumber>
    </recommendedName>
</protein>
<feature type="region of interest" description="Disordered" evidence="8">
    <location>
        <begin position="1"/>
        <end position="102"/>
    </location>
</feature>
<dbReference type="GeneID" id="37040135"/>
<dbReference type="RefSeq" id="XP_025375899.1">
    <property type="nucleotide sequence ID" value="XM_025518219.1"/>
</dbReference>
<feature type="region of interest" description="Disordered" evidence="8">
    <location>
        <begin position="342"/>
        <end position="425"/>
    </location>
</feature>
<dbReference type="SUPFAM" id="SSF140856">
    <property type="entry name" value="USP8 N-terminal domain-like"/>
    <property type="match status" value="1"/>
</dbReference>
<dbReference type="PANTHER" id="PTHR21646:SF95">
    <property type="entry name" value="UBIQUITIN CARBOXYL-TERMINAL HYDROLASE 4-RELATED"/>
    <property type="match status" value="1"/>
</dbReference>
<feature type="compositionally biased region" description="Low complexity" evidence="8">
    <location>
        <begin position="266"/>
        <end position="280"/>
    </location>
</feature>
<dbReference type="PROSITE" id="PS50235">
    <property type="entry name" value="USP_3"/>
    <property type="match status" value="1"/>
</dbReference>
<keyword evidence="4" id="KW-0645">Protease</keyword>
<dbReference type="InterPro" id="IPR018200">
    <property type="entry name" value="USP_CS"/>
</dbReference>
<dbReference type="SUPFAM" id="SSF52821">
    <property type="entry name" value="Rhodanese/Cell cycle control phosphatase"/>
    <property type="match status" value="1"/>
</dbReference>
<feature type="compositionally biased region" description="Low complexity" evidence="8">
    <location>
        <begin position="410"/>
        <end position="419"/>
    </location>
</feature>
<proteinExistence type="inferred from homology"/>
<evidence type="ECO:0000256" key="1">
    <source>
        <dbReference type="ARBA" id="ARBA00000707"/>
    </source>
</evidence>
<evidence type="ECO:0000256" key="8">
    <source>
        <dbReference type="SAM" id="MobiDB-lite"/>
    </source>
</evidence>
<feature type="compositionally biased region" description="Low complexity" evidence="8">
    <location>
        <begin position="295"/>
        <end position="315"/>
    </location>
</feature>
<feature type="region of interest" description="Disordered" evidence="8">
    <location>
        <begin position="442"/>
        <end position="506"/>
    </location>
</feature>
<dbReference type="CDD" id="cd02674">
    <property type="entry name" value="Peptidase_C19R"/>
    <property type="match status" value="1"/>
</dbReference>
<dbReference type="OrthoDB" id="292964at2759"/>
<gene>
    <name evidence="10" type="ORF">FA10DRAFT_171411</name>
</gene>
<dbReference type="InterPro" id="IPR001394">
    <property type="entry name" value="Peptidase_C19_UCH"/>
</dbReference>
<evidence type="ECO:0000256" key="6">
    <source>
        <dbReference type="ARBA" id="ARBA00022801"/>
    </source>
</evidence>
<evidence type="ECO:0000259" key="9">
    <source>
        <dbReference type="PROSITE" id="PS50235"/>
    </source>
</evidence>
<feature type="compositionally biased region" description="Low complexity" evidence="8">
    <location>
        <begin position="698"/>
        <end position="715"/>
    </location>
</feature>
<evidence type="ECO:0000313" key="10">
    <source>
        <dbReference type="EMBL" id="PWN88701.1"/>
    </source>
</evidence>
<dbReference type="PANTHER" id="PTHR21646">
    <property type="entry name" value="UBIQUITIN CARBOXYL-TERMINAL HYDROLASE"/>
    <property type="match status" value="1"/>
</dbReference>
<dbReference type="InterPro" id="IPR038765">
    <property type="entry name" value="Papain-like_cys_pep_sf"/>
</dbReference>
<name>A0A316YHR5_9BASI</name>
<feature type="region of interest" description="Disordered" evidence="8">
    <location>
        <begin position="243"/>
        <end position="326"/>
    </location>
</feature>
<feature type="region of interest" description="Disordered" evidence="8">
    <location>
        <begin position="741"/>
        <end position="872"/>
    </location>
</feature>
<dbReference type="SUPFAM" id="SSF54001">
    <property type="entry name" value="Cysteine proteinases"/>
    <property type="match status" value="1"/>
</dbReference>
<organism evidence="10 11">
    <name type="scientific">Acaromyces ingoldii</name>
    <dbReference type="NCBI Taxonomy" id="215250"/>
    <lineage>
        <taxon>Eukaryota</taxon>
        <taxon>Fungi</taxon>
        <taxon>Dikarya</taxon>
        <taxon>Basidiomycota</taxon>
        <taxon>Ustilaginomycotina</taxon>
        <taxon>Exobasidiomycetes</taxon>
        <taxon>Exobasidiales</taxon>
        <taxon>Cryptobasidiaceae</taxon>
        <taxon>Acaromyces</taxon>
    </lineage>
</organism>
<feature type="compositionally biased region" description="Gly residues" evidence="8">
    <location>
        <begin position="1"/>
        <end position="14"/>
    </location>
</feature>
<feature type="compositionally biased region" description="Low complexity" evidence="8">
    <location>
        <begin position="21"/>
        <end position="58"/>
    </location>
</feature>
<feature type="region of interest" description="Disordered" evidence="8">
    <location>
        <begin position="694"/>
        <end position="715"/>
    </location>
</feature>
<feature type="compositionally biased region" description="Low complexity" evidence="8">
    <location>
        <begin position="479"/>
        <end position="499"/>
    </location>
</feature>
<dbReference type="InterPro" id="IPR050185">
    <property type="entry name" value="Ub_carboxyl-term_hydrolase"/>
</dbReference>
<feature type="region of interest" description="Disordered" evidence="8">
    <location>
        <begin position="625"/>
        <end position="647"/>
    </location>
</feature>
<evidence type="ECO:0000256" key="3">
    <source>
        <dbReference type="ARBA" id="ARBA00012759"/>
    </source>
</evidence>
<evidence type="ECO:0000256" key="7">
    <source>
        <dbReference type="ARBA" id="ARBA00022807"/>
    </source>
</evidence>
<dbReference type="EC" id="3.4.19.12" evidence="3"/>
<feature type="compositionally biased region" description="Polar residues" evidence="8">
    <location>
        <begin position="748"/>
        <end position="757"/>
    </location>
</feature>
<dbReference type="InterPro" id="IPR028889">
    <property type="entry name" value="USP"/>
</dbReference>
<dbReference type="Pfam" id="PF00443">
    <property type="entry name" value="UCH"/>
    <property type="match status" value="1"/>
</dbReference>
<comment type="similarity">
    <text evidence="2">Belongs to the peptidase C19 family.</text>
</comment>
<dbReference type="InterPro" id="IPR036873">
    <property type="entry name" value="Rhodanese-like_dom_sf"/>
</dbReference>
<dbReference type="STRING" id="215250.A0A316YHR5"/>
<feature type="compositionally biased region" description="Low complexity" evidence="8">
    <location>
        <begin position="808"/>
        <end position="837"/>
    </location>
</feature>
<feature type="compositionally biased region" description="Low complexity" evidence="8">
    <location>
        <begin position="625"/>
        <end position="640"/>
    </location>
</feature>
<keyword evidence="7" id="KW-0788">Thiol protease</keyword>
<evidence type="ECO:0000256" key="2">
    <source>
        <dbReference type="ARBA" id="ARBA00009085"/>
    </source>
</evidence>
<keyword evidence="11" id="KW-1185">Reference proteome</keyword>
<dbReference type="AlphaFoldDB" id="A0A316YHR5"/>
<feature type="compositionally biased region" description="Low complexity" evidence="8">
    <location>
        <begin position="855"/>
        <end position="868"/>
    </location>
</feature>
<evidence type="ECO:0000313" key="11">
    <source>
        <dbReference type="Proteomes" id="UP000245768"/>
    </source>
</evidence>
<dbReference type="GO" id="GO:0006508">
    <property type="term" value="P:proteolysis"/>
    <property type="evidence" value="ECO:0007669"/>
    <property type="project" value="UniProtKB-KW"/>
</dbReference>
<feature type="compositionally biased region" description="Low complexity" evidence="8">
    <location>
        <begin position="81"/>
        <end position="90"/>
    </location>
</feature>
<comment type="catalytic activity">
    <reaction evidence="1">
        <text>Thiol-dependent hydrolysis of ester, thioester, amide, peptide and isopeptide bonds formed by the C-terminal Gly of ubiquitin (a 76-residue protein attached to proteins as an intracellular targeting signal).</text>
        <dbReference type="EC" id="3.4.19.12"/>
    </reaction>
</comment>